<dbReference type="PANTHER" id="PTHR43825">
    <property type="entry name" value="PYRUVATE DEHYDROGENASE E1 COMPONENT"/>
    <property type="match status" value="1"/>
</dbReference>
<protein>
    <recommendedName>
        <fullName evidence="1">Transketolase C-terminal domain-containing protein</fullName>
    </recommendedName>
</protein>
<dbReference type="InterPro" id="IPR051157">
    <property type="entry name" value="PDH/Transketolase"/>
</dbReference>
<name>X1JEN6_9ZZZZ</name>
<reference evidence="2" key="1">
    <citation type="journal article" date="2014" name="Front. Microbiol.">
        <title>High frequency of phylogenetically diverse reductive dehalogenase-homologous genes in deep subseafloor sedimentary metagenomes.</title>
        <authorList>
            <person name="Kawai M."/>
            <person name="Futagami T."/>
            <person name="Toyoda A."/>
            <person name="Takaki Y."/>
            <person name="Nishi S."/>
            <person name="Hori S."/>
            <person name="Arai W."/>
            <person name="Tsubouchi T."/>
            <person name="Morono Y."/>
            <person name="Uchiyama I."/>
            <person name="Ito T."/>
            <person name="Fujiyama A."/>
            <person name="Inagaki F."/>
            <person name="Takami H."/>
        </authorList>
    </citation>
    <scope>NUCLEOTIDE SEQUENCE</scope>
    <source>
        <strain evidence="2">Expedition CK06-06</strain>
    </source>
</reference>
<sequence length="153" mass="16898">MKNNFISAFETKLSSDYTSEGEDLTLIACGPMVAEAIRAAYILKEEYNINTRILNIHTVKPIDKKAIIKAADETNIIITCEEHQVGGFGNIIAGVIAQGKSYDTPLLMEMIGVEDRFGESGAPWELTKIFGLTAEDIAKRAKGLYEKKNSKIR</sequence>
<organism evidence="2">
    <name type="scientific">marine sediment metagenome</name>
    <dbReference type="NCBI Taxonomy" id="412755"/>
    <lineage>
        <taxon>unclassified sequences</taxon>
        <taxon>metagenomes</taxon>
        <taxon>ecological metagenomes</taxon>
    </lineage>
</organism>
<dbReference type="EMBL" id="BARU01041591">
    <property type="protein sequence ID" value="GAH76809.1"/>
    <property type="molecule type" value="Genomic_DNA"/>
</dbReference>
<comment type="caution">
    <text evidence="2">The sequence shown here is derived from an EMBL/GenBank/DDBJ whole genome shotgun (WGS) entry which is preliminary data.</text>
</comment>
<dbReference type="Gene3D" id="3.40.50.920">
    <property type="match status" value="1"/>
</dbReference>
<gene>
    <name evidence="2" type="ORF">S03H2_64093</name>
</gene>
<proteinExistence type="predicted"/>
<dbReference type="InterPro" id="IPR009014">
    <property type="entry name" value="Transketo_C/PFOR_II"/>
</dbReference>
<dbReference type="SUPFAM" id="SSF52922">
    <property type="entry name" value="TK C-terminal domain-like"/>
    <property type="match status" value="1"/>
</dbReference>
<dbReference type="AlphaFoldDB" id="X1JEN6"/>
<evidence type="ECO:0000313" key="2">
    <source>
        <dbReference type="EMBL" id="GAH76809.1"/>
    </source>
</evidence>
<dbReference type="Pfam" id="PF02780">
    <property type="entry name" value="Transketolase_C"/>
    <property type="match status" value="1"/>
</dbReference>
<accession>X1JEN6</accession>
<feature type="domain" description="Transketolase C-terminal" evidence="1">
    <location>
        <begin position="18"/>
        <end position="137"/>
    </location>
</feature>
<dbReference type="InterPro" id="IPR033248">
    <property type="entry name" value="Transketolase_C"/>
</dbReference>
<evidence type="ECO:0000259" key="1">
    <source>
        <dbReference type="Pfam" id="PF02780"/>
    </source>
</evidence>
<dbReference type="PANTHER" id="PTHR43825:SF1">
    <property type="entry name" value="TRANSKETOLASE-LIKE PYRIMIDINE-BINDING DOMAIN-CONTAINING PROTEIN"/>
    <property type="match status" value="1"/>
</dbReference>